<evidence type="ECO:0000256" key="2">
    <source>
        <dbReference type="ARBA" id="ARBA00022801"/>
    </source>
</evidence>
<dbReference type="GO" id="GO:0008984">
    <property type="term" value="F:protein-glutamate methylesterase activity"/>
    <property type="evidence" value="ECO:0007669"/>
    <property type="project" value="UniProtKB-UniRule"/>
</dbReference>
<feature type="domain" description="Response regulatory" evidence="7">
    <location>
        <begin position="1"/>
        <end position="117"/>
    </location>
</feature>
<dbReference type="GO" id="GO:0006935">
    <property type="term" value="P:chemotaxis"/>
    <property type="evidence" value="ECO:0007669"/>
    <property type="project" value="UniProtKB-UniRule"/>
</dbReference>
<protein>
    <recommendedName>
        <fullName evidence="4">Protein-glutamate methylesterase/protein-glutamine glutaminase</fullName>
        <ecNumber evidence="4">3.1.1.61</ecNumber>
        <ecNumber evidence="4">3.5.1.44</ecNumber>
    </recommendedName>
</protein>
<comment type="function">
    <text evidence="4">Involved in chemotaxis. Part of a chemotaxis signal transduction system that modulates chemotaxis in response to various stimuli. Catalyzes the demethylation of specific methylglutamate residues introduced into the chemoreceptors (methyl-accepting chemotaxis proteins or MCP) by CheR. Also mediates the irreversible deamidation of specific glutamine residues to glutamic acid.</text>
</comment>
<comment type="similarity">
    <text evidence="4">Belongs to the CheB family.</text>
</comment>
<dbReference type="EC" id="3.5.1.44" evidence="4"/>
<keyword evidence="1 4" id="KW-0145">Chemotaxis</keyword>
<dbReference type="InterPro" id="IPR035909">
    <property type="entry name" value="CheB_C"/>
</dbReference>
<dbReference type="PROSITE" id="PS50110">
    <property type="entry name" value="RESPONSE_REGULATORY"/>
    <property type="match status" value="1"/>
</dbReference>
<dbReference type="EMBL" id="CP027668">
    <property type="protein sequence ID" value="AVO47646.1"/>
    <property type="molecule type" value="Genomic_DNA"/>
</dbReference>
<organism evidence="9 10">
    <name type="scientific">Phreatobacter cathodiphilus</name>
    <dbReference type="NCBI Taxonomy" id="1868589"/>
    <lineage>
        <taxon>Bacteria</taxon>
        <taxon>Pseudomonadati</taxon>
        <taxon>Pseudomonadota</taxon>
        <taxon>Alphaproteobacteria</taxon>
        <taxon>Hyphomicrobiales</taxon>
        <taxon>Phreatobacteraceae</taxon>
        <taxon>Phreatobacter</taxon>
    </lineage>
</organism>
<evidence type="ECO:0000259" key="7">
    <source>
        <dbReference type="PROSITE" id="PS50110"/>
    </source>
</evidence>
<evidence type="ECO:0000256" key="3">
    <source>
        <dbReference type="ARBA" id="ARBA00048267"/>
    </source>
</evidence>
<dbReference type="OrthoDB" id="9793421at2"/>
<dbReference type="PANTHER" id="PTHR42872:SF3">
    <property type="entry name" value="PROTEIN-GLUTAMATE METHYLESTERASE_PROTEIN-GLUTAMINE GLUTAMINASE 1"/>
    <property type="match status" value="1"/>
</dbReference>
<comment type="PTM">
    <text evidence="4">Phosphorylated by CheA. Phosphorylation of the N-terminal regulatory domain activates the methylesterase activity.</text>
</comment>
<feature type="active site" evidence="4 5">
    <location>
        <position position="216"/>
    </location>
</feature>
<dbReference type="NCBIfam" id="NF001965">
    <property type="entry name" value="PRK00742.1"/>
    <property type="match status" value="1"/>
</dbReference>
<feature type="active site" evidence="4 5">
    <location>
        <position position="312"/>
    </location>
</feature>
<reference evidence="9 10" key="1">
    <citation type="submission" date="2018-03" db="EMBL/GenBank/DDBJ databases">
        <title>Genome sequencing of Phreatobacter sp.</title>
        <authorList>
            <person name="Kim S.-J."/>
            <person name="Heo J."/>
            <person name="Kwon S.-W."/>
        </authorList>
    </citation>
    <scope>NUCLEOTIDE SEQUENCE [LARGE SCALE GENOMIC DNA]</scope>
    <source>
        <strain evidence="9 10">S-12</strain>
    </source>
</reference>
<dbReference type="PANTHER" id="PTHR42872">
    <property type="entry name" value="PROTEIN-GLUTAMATE METHYLESTERASE/PROTEIN-GLUTAMINE GLUTAMINASE"/>
    <property type="match status" value="1"/>
</dbReference>
<comment type="catalytic activity">
    <reaction evidence="3 4">
        <text>[protein]-L-glutamate 5-O-methyl ester + H2O = L-glutamyl-[protein] + methanol + H(+)</text>
        <dbReference type="Rhea" id="RHEA:23236"/>
        <dbReference type="Rhea" id="RHEA-COMP:10208"/>
        <dbReference type="Rhea" id="RHEA-COMP:10311"/>
        <dbReference type="ChEBI" id="CHEBI:15377"/>
        <dbReference type="ChEBI" id="CHEBI:15378"/>
        <dbReference type="ChEBI" id="CHEBI:17790"/>
        <dbReference type="ChEBI" id="CHEBI:29973"/>
        <dbReference type="ChEBI" id="CHEBI:82795"/>
        <dbReference type="EC" id="3.1.1.61"/>
    </reaction>
</comment>
<comment type="domain">
    <text evidence="4">Contains a C-terminal catalytic domain, and an N-terminal region which modulates catalytic activity.</text>
</comment>
<keyword evidence="4 6" id="KW-0597">Phosphoprotein</keyword>
<proteinExistence type="inferred from homology"/>
<dbReference type="Proteomes" id="UP000237889">
    <property type="component" value="Chromosome"/>
</dbReference>
<feature type="active site" evidence="4 5">
    <location>
        <position position="188"/>
    </location>
</feature>
<dbReference type="SUPFAM" id="SSF52738">
    <property type="entry name" value="Methylesterase CheB, C-terminal domain"/>
    <property type="match status" value="1"/>
</dbReference>
<name>A0A2S0NI37_9HYPH</name>
<dbReference type="KEGG" id="phr:C6569_11900"/>
<dbReference type="Pfam" id="PF00072">
    <property type="entry name" value="Response_reg"/>
    <property type="match status" value="1"/>
</dbReference>
<evidence type="ECO:0000256" key="1">
    <source>
        <dbReference type="ARBA" id="ARBA00022500"/>
    </source>
</evidence>
<evidence type="ECO:0000259" key="8">
    <source>
        <dbReference type="PROSITE" id="PS50122"/>
    </source>
</evidence>
<dbReference type="EC" id="3.1.1.61" evidence="4"/>
<dbReference type="Gene3D" id="3.40.50.2300">
    <property type="match status" value="1"/>
</dbReference>
<dbReference type="GO" id="GO:0000156">
    <property type="term" value="F:phosphorelay response regulator activity"/>
    <property type="evidence" value="ECO:0007669"/>
    <property type="project" value="InterPro"/>
</dbReference>
<evidence type="ECO:0000256" key="5">
    <source>
        <dbReference type="PROSITE-ProRule" id="PRU00050"/>
    </source>
</evidence>
<feature type="modified residue" description="4-aspartylphosphate" evidence="4 6">
    <location>
        <position position="50"/>
    </location>
</feature>
<dbReference type="GO" id="GO:0005737">
    <property type="term" value="C:cytoplasm"/>
    <property type="evidence" value="ECO:0007669"/>
    <property type="project" value="UniProtKB-SubCell"/>
</dbReference>
<keyword evidence="2 4" id="KW-0378">Hydrolase</keyword>
<dbReference type="InterPro" id="IPR000673">
    <property type="entry name" value="Sig_transdc_resp-reg_Me-estase"/>
</dbReference>
<dbReference type="InterPro" id="IPR011006">
    <property type="entry name" value="CheY-like_superfamily"/>
</dbReference>
<evidence type="ECO:0000313" key="10">
    <source>
        <dbReference type="Proteomes" id="UP000237889"/>
    </source>
</evidence>
<keyword evidence="10" id="KW-1185">Reference proteome</keyword>
<dbReference type="GO" id="GO:0050568">
    <property type="term" value="F:protein-glutamine glutaminase activity"/>
    <property type="evidence" value="ECO:0007669"/>
    <property type="project" value="UniProtKB-UniRule"/>
</dbReference>
<sequence length="372" mass="38596">MVVDDAVVVRGLVGRWIADESDMTLVASHRSGREAVADIAKKSPDVVILDIEMPDMDGLTALPLIIAEKRDVMVLMASTLTRRNAEISLKCLSLGAADYVPKPETNAGVTTSPAFKREILDKVRALGRRRKIAGKVFRAASSGGSAPAAPGRVAAPSIAPQSIGFNEPNFKLRPFGTTIPKVLTIGSSTGGPQALTTVLKALGSFLDRVPVLITQHMPPTFTTILAEHASKASGRPAAEGRDGEPVLAGRIYVAPGGKHMVVKKTGGTTVIHLEDGPPVNFCKPAVDPLFTSVAQAWGAQTFACVLTGMGHDGAHGAGDIVAAGGSVIAQDEATSVVWGMPGAVAQGGHASAVLPIDQIAPKIMRVFSGDRS</sequence>
<dbReference type="InterPro" id="IPR008248">
    <property type="entry name" value="CheB-like"/>
</dbReference>
<comment type="catalytic activity">
    <reaction evidence="4">
        <text>L-glutaminyl-[protein] + H2O = L-glutamyl-[protein] + NH4(+)</text>
        <dbReference type="Rhea" id="RHEA:16441"/>
        <dbReference type="Rhea" id="RHEA-COMP:10207"/>
        <dbReference type="Rhea" id="RHEA-COMP:10208"/>
        <dbReference type="ChEBI" id="CHEBI:15377"/>
        <dbReference type="ChEBI" id="CHEBI:28938"/>
        <dbReference type="ChEBI" id="CHEBI:29973"/>
        <dbReference type="ChEBI" id="CHEBI:30011"/>
        <dbReference type="EC" id="3.5.1.44"/>
    </reaction>
</comment>
<dbReference type="CDD" id="cd16432">
    <property type="entry name" value="CheB_Rec"/>
    <property type="match status" value="1"/>
</dbReference>
<dbReference type="HAMAP" id="MF_00099">
    <property type="entry name" value="CheB_chemtxs"/>
    <property type="match status" value="1"/>
</dbReference>
<evidence type="ECO:0000256" key="4">
    <source>
        <dbReference type="HAMAP-Rule" id="MF_00099"/>
    </source>
</evidence>
<dbReference type="SMART" id="SM00448">
    <property type="entry name" value="REC"/>
    <property type="match status" value="1"/>
</dbReference>
<keyword evidence="4" id="KW-0963">Cytoplasm</keyword>
<dbReference type="InterPro" id="IPR001789">
    <property type="entry name" value="Sig_transdc_resp-reg_receiver"/>
</dbReference>
<gene>
    <name evidence="4" type="primary">cheB</name>
    <name evidence="9" type="ORF">C6569_11900</name>
</gene>
<dbReference type="Pfam" id="PF01339">
    <property type="entry name" value="CheB_methylest"/>
    <property type="match status" value="1"/>
</dbReference>
<dbReference type="PIRSF" id="PIRSF000876">
    <property type="entry name" value="RR_chemtxs_CheB"/>
    <property type="match status" value="1"/>
</dbReference>
<feature type="domain" description="CheB-type methylesterase" evidence="8">
    <location>
        <begin position="174"/>
        <end position="370"/>
    </location>
</feature>
<dbReference type="PROSITE" id="PS50122">
    <property type="entry name" value="CHEB"/>
    <property type="match status" value="1"/>
</dbReference>
<dbReference type="AlphaFoldDB" id="A0A2S0NI37"/>
<evidence type="ECO:0000313" key="9">
    <source>
        <dbReference type="EMBL" id="AVO47646.1"/>
    </source>
</evidence>
<accession>A0A2S0NI37</accession>
<comment type="subcellular location">
    <subcellularLocation>
        <location evidence="4">Cytoplasm</location>
    </subcellularLocation>
</comment>
<dbReference type="CDD" id="cd17541">
    <property type="entry name" value="REC_CheB-like"/>
    <property type="match status" value="1"/>
</dbReference>
<dbReference type="SUPFAM" id="SSF52172">
    <property type="entry name" value="CheY-like"/>
    <property type="match status" value="1"/>
</dbReference>
<evidence type="ECO:0000256" key="6">
    <source>
        <dbReference type="PROSITE-ProRule" id="PRU00169"/>
    </source>
</evidence>
<dbReference type="Gene3D" id="3.40.50.180">
    <property type="entry name" value="Methylesterase CheB, C-terminal domain"/>
    <property type="match status" value="1"/>
</dbReference>